<keyword evidence="3" id="KW-0131">Cell cycle</keyword>
<dbReference type="PIRSF" id="PIRSF001771">
    <property type="entry name" value="Cyclin_A_B_D_E"/>
    <property type="match status" value="1"/>
</dbReference>
<dbReference type="InterPro" id="IPR006671">
    <property type="entry name" value="Cyclin_N"/>
</dbReference>
<evidence type="ECO:0000256" key="1">
    <source>
        <dbReference type="ARBA" id="ARBA00022618"/>
    </source>
</evidence>
<dbReference type="Proteomes" id="UP000750334">
    <property type="component" value="Unassembled WGS sequence"/>
</dbReference>
<feature type="compositionally biased region" description="Polar residues" evidence="5">
    <location>
        <begin position="105"/>
        <end position="118"/>
    </location>
</feature>
<dbReference type="GO" id="GO:0016538">
    <property type="term" value="F:cyclin-dependent protein serine/threonine kinase regulator activity"/>
    <property type="evidence" value="ECO:0007669"/>
    <property type="project" value="InterPro"/>
</dbReference>
<dbReference type="GO" id="GO:0051301">
    <property type="term" value="P:cell division"/>
    <property type="evidence" value="ECO:0007669"/>
    <property type="project" value="UniProtKB-KW"/>
</dbReference>
<dbReference type="Gene3D" id="1.10.472.10">
    <property type="entry name" value="Cyclin-like"/>
    <property type="match status" value="2"/>
</dbReference>
<dbReference type="Pfam" id="PF02984">
    <property type="entry name" value="Cyclin_C"/>
    <property type="match status" value="1"/>
</dbReference>
<feature type="compositionally biased region" description="Polar residues" evidence="5">
    <location>
        <begin position="172"/>
        <end position="183"/>
    </location>
</feature>
<dbReference type="SUPFAM" id="SSF47954">
    <property type="entry name" value="Cyclin-like"/>
    <property type="match status" value="2"/>
</dbReference>
<dbReference type="InterPro" id="IPR004367">
    <property type="entry name" value="Cyclin_C-dom"/>
</dbReference>
<dbReference type="InterPro" id="IPR036915">
    <property type="entry name" value="Cyclin-like_sf"/>
</dbReference>
<feature type="compositionally biased region" description="Low complexity" evidence="5">
    <location>
        <begin position="119"/>
        <end position="134"/>
    </location>
</feature>
<evidence type="ECO:0000313" key="8">
    <source>
        <dbReference type="EMBL" id="KAG0671076.1"/>
    </source>
</evidence>
<comment type="similarity">
    <text evidence="4">Belongs to the cyclin family.</text>
</comment>
<dbReference type="SMART" id="SM00385">
    <property type="entry name" value="CYCLIN"/>
    <property type="match status" value="2"/>
</dbReference>
<comment type="caution">
    <text evidence="8">The sequence shown here is derived from an EMBL/GenBank/DDBJ whole genome shotgun (WGS) entry which is preliminary data.</text>
</comment>
<accession>A0A9P6WDU8</accession>
<dbReference type="EMBL" id="PUHR01000016">
    <property type="protein sequence ID" value="KAG0671076.1"/>
    <property type="molecule type" value="Genomic_DNA"/>
</dbReference>
<feature type="domain" description="Cyclin-like" evidence="6">
    <location>
        <begin position="392"/>
        <end position="473"/>
    </location>
</feature>
<evidence type="ECO:0000256" key="5">
    <source>
        <dbReference type="SAM" id="MobiDB-lite"/>
    </source>
</evidence>
<gene>
    <name evidence="8" type="ORF">C6P45_001363</name>
</gene>
<evidence type="ECO:0000256" key="3">
    <source>
        <dbReference type="ARBA" id="ARBA00023306"/>
    </source>
</evidence>
<evidence type="ECO:0000259" key="7">
    <source>
        <dbReference type="SMART" id="SM01332"/>
    </source>
</evidence>
<evidence type="ECO:0000256" key="2">
    <source>
        <dbReference type="ARBA" id="ARBA00023127"/>
    </source>
</evidence>
<protein>
    <recommendedName>
        <fullName evidence="10">Cyclin N-terminal domain-containing protein</fullName>
    </recommendedName>
</protein>
<dbReference type="AlphaFoldDB" id="A0A9P6WDU8"/>
<feature type="domain" description="Cyclin-like" evidence="6">
    <location>
        <begin position="295"/>
        <end position="379"/>
    </location>
</feature>
<feature type="domain" description="Cyclin C-terminal" evidence="7">
    <location>
        <begin position="388"/>
        <end position="503"/>
    </location>
</feature>
<dbReference type="InterPro" id="IPR046965">
    <property type="entry name" value="Cyclin_A/B-like"/>
</dbReference>
<dbReference type="OrthoDB" id="5590282at2759"/>
<feature type="region of interest" description="Disordered" evidence="5">
    <location>
        <begin position="105"/>
        <end position="211"/>
    </location>
</feature>
<dbReference type="PROSITE" id="PS00292">
    <property type="entry name" value="CYCLINS"/>
    <property type="match status" value="1"/>
</dbReference>
<keyword evidence="1" id="KW-0132">Cell division</keyword>
<dbReference type="InterPro" id="IPR013763">
    <property type="entry name" value="Cyclin-like_dom"/>
</dbReference>
<evidence type="ECO:0000259" key="6">
    <source>
        <dbReference type="SMART" id="SM00385"/>
    </source>
</evidence>
<reference evidence="8 9" key="1">
    <citation type="submission" date="2020-11" db="EMBL/GenBank/DDBJ databases">
        <title>Kefir isolates.</title>
        <authorList>
            <person name="Marcisauskas S."/>
            <person name="Kim Y."/>
            <person name="Blasche S."/>
        </authorList>
    </citation>
    <scope>NUCLEOTIDE SEQUENCE [LARGE SCALE GENOMIC DNA]</scope>
    <source>
        <strain evidence="8 9">OG2</strain>
    </source>
</reference>
<sequence>MYHSNNSENPNANNRSVFSERFDQNLETVSTVDKENILPYNYQAVNKGMHTSHSSNVSIKNGFYNGANNNTVNNSINNFATGNMNASNHHRTVLSDVTAQVNNKLNSVPSNSTVKSDGSTNSNVSTTTNSTNSVEIRSNDSNMNNNTQDPCVNRKRSPSVLHEEINDENDSASHPNSPTTSSDIVDHDKNEEEGEPATNEYAGIEEDDDNEVMRSPLIPLQDFSDYQILREAYEEYHSDTLDLMDEDTYDVVMVAELADGIFDYLRELEEKYKPDPNFIHFQPELKWSYRRISIDWIVEVHNRFQLLPETLYLTVNIIDRFLSKKKVILNKFQLVGAAALFIAAKYEEINCPSLKDIIYMLNEAYTREEVIEAEKYIIDSLEFEIGWPGPMSFLRRISKADDYDYEIRTLAKYLLESTIMESRFVALEPSWLAAASYFLSRLILNFPEWSLKHVYYSGYTEKQLVKVCTIILENCKDASLFHKAIEKKYSTSRQHNSAQLVHKWIELSTRRNTDNNSDDDF</sequence>
<dbReference type="InterPro" id="IPR048258">
    <property type="entry name" value="Cyclins_cyclin-box"/>
</dbReference>
<evidence type="ECO:0000313" key="9">
    <source>
        <dbReference type="Proteomes" id="UP000750334"/>
    </source>
</evidence>
<organism evidence="8 9">
    <name type="scientific">Maudiozyma exigua</name>
    <name type="common">Yeast</name>
    <name type="synonym">Kazachstania exigua</name>
    <dbReference type="NCBI Taxonomy" id="34358"/>
    <lineage>
        <taxon>Eukaryota</taxon>
        <taxon>Fungi</taxon>
        <taxon>Dikarya</taxon>
        <taxon>Ascomycota</taxon>
        <taxon>Saccharomycotina</taxon>
        <taxon>Saccharomycetes</taxon>
        <taxon>Saccharomycetales</taxon>
        <taxon>Saccharomycetaceae</taxon>
        <taxon>Maudiozyma</taxon>
    </lineage>
</organism>
<keyword evidence="9" id="KW-1185">Reference proteome</keyword>
<proteinExistence type="inferred from homology"/>
<dbReference type="GO" id="GO:0044772">
    <property type="term" value="P:mitotic cell cycle phase transition"/>
    <property type="evidence" value="ECO:0007669"/>
    <property type="project" value="InterPro"/>
</dbReference>
<dbReference type="FunFam" id="1.10.472.10:FF:000001">
    <property type="entry name" value="G2/mitotic-specific cyclin"/>
    <property type="match status" value="1"/>
</dbReference>
<keyword evidence="2 4" id="KW-0195">Cyclin</keyword>
<dbReference type="InterPro" id="IPR039361">
    <property type="entry name" value="Cyclin"/>
</dbReference>
<evidence type="ECO:0008006" key="10">
    <source>
        <dbReference type="Google" id="ProtNLM"/>
    </source>
</evidence>
<evidence type="ECO:0000256" key="4">
    <source>
        <dbReference type="RuleBase" id="RU000383"/>
    </source>
</evidence>
<feature type="compositionally biased region" description="Polar residues" evidence="5">
    <location>
        <begin position="135"/>
        <end position="150"/>
    </location>
</feature>
<dbReference type="CDD" id="cd20512">
    <property type="entry name" value="CYCLIN_CLBs_yeast_rpt2"/>
    <property type="match status" value="1"/>
</dbReference>
<dbReference type="SMART" id="SM01332">
    <property type="entry name" value="Cyclin_C"/>
    <property type="match status" value="1"/>
</dbReference>
<dbReference type="PANTHER" id="PTHR10177">
    <property type="entry name" value="CYCLINS"/>
    <property type="match status" value="1"/>
</dbReference>
<name>A0A9P6WDU8_MAUEX</name>
<dbReference type="Pfam" id="PF00134">
    <property type="entry name" value="Cyclin_N"/>
    <property type="match status" value="1"/>
</dbReference>